<dbReference type="PRINTS" id="PR00125">
    <property type="entry name" value="ATPASEDELTA"/>
</dbReference>
<proteinExistence type="inferred from homology"/>
<comment type="subcellular location">
    <subcellularLocation>
        <location evidence="8">Cell membrane</location>
        <topology evidence="8">Peripheral membrane protein</topology>
    </subcellularLocation>
    <subcellularLocation>
        <location evidence="1">Membrane</location>
    </subcellularLocation>
</comment>
<organism evidence="9 10">
    <name type="scientific">Hyphomicrobium album</name>
    <dbReference type="NCBI Taxonomy" id="2665159"/>
    <lineage>
        <taxon>Bacteria</taxon>
        <taxon>Pseudomonadati</taxon>
        <taxon>Pseudomonadota</taxon>
        <taxon>Alphaproteobacteria</taxon>
        <taxon>Hyphomicrobiales</taxon>
        <taxon>Hyphomicrobiaceae</taxon>
        <taxon>Hyphomicrobium</taxon>
    </lineage>
</organism>
<evidence type="ECO:0000256" key="4">
    <source>
        <dbReference type="ARBA" id="ARBA00023065"/>
    </source>
</evidence>
<evidence type="ECO:0000256" key="2">
    <source>
        <dbReference type="ARBA" id="ARBA00022448"/>
    </source>
</evidence>
<dbReference type="RefSeq" id="WP_324614976.1">
    <property type="nucleotide sequence ID" value="NZ_WMBQ01000001.1"/>
</dbReference>
<keyword evidence="5 8" id="KW-0472">Membrane</keyword>
<keyword evidence="8" id="KW-1003">Cell membrane</keyword>
<name>A0A6I3KMA4_9HYPH</name>
<dbReference type="PANTHER" id="PTHR11910">
    <property type="entry name" value="ATP SYNTHASE DELTA CHAIN"/>
    <property type="match status" value="1"/>
</dbReference>
<dbReference type="GO" id="GO:0046933">
    <property type="term" value="F:proton-transporting ATP synthase activity, rotational mechanism"/>
    <property type="evidence" value="ECO:0007669"/>
    <property type="project" value="UniProtKB-UniRule"/>
</dbReference>
<keyword evidence="2 8" id="KW-0813">Transport</keyword>
<dbReference type="PROSITE" id="PS00389">
    <property type="entry name" value="ATPASE_DELTA"/>
    <property type="match status" value="1"/>
</dbReference>
<dbReference type="HAMAP" id="MF_01416">
    <property type="entry name" value="ATP_synth_delta_bact"/>
    <property type="match status" value="1"/>
</dbReference>
<dbReference type="InterPro" id="IPR020781">
    <property type="entry name" value="ATPase_OSCP/d_CS"/>
</dbReference>
<protein>
    <recommendedName>
        <fullName evidence="8">ATP synthase subunit delta</fullName>
    </recommendedName>
    <alternativeName>
        <fullName evidence="8">ATP synthase F(1) sector subunit delta</fullName>
    </alternativeName>
    <alternativeName>
        <fullName evidence="8">F-type ATPase subunit delta</fullName>
        <shortName evidence="8">F-ATPase subunit delta</shortName>
    </alternativeName>
</protein>
<comment type="similarity">
    <text evidence="8">Belongs to the ATPase delta chain family.</text>
</comment>
<evidence type="ECO:0000256" key="7">
    <source>
        <dbReference type="ARBA" id="ARBA00023310"/>
    </source>
</evidence>
<keyword evidence="10" id="KW-1185">Reference proteome</keyword>
<comment type="caution">
    <text evidence="9">The sequence shown here is derived from an EMBL/GenBank/DDBJ whole genome shotgun (WGS) entry which is preliminary data.</text>
</comment>
<keyword evidence="7 8" id="KW-0066">ATP synthesis</keyword>
<keyword evidence="3 8" id="KW-0375">Hydrogen ion transport</keyword>
<dbReference type="NCBIfam" id="NF004406">
    <property type="entry name" value="PRK05758.3-2"/>
    <property type="match status" value="1"/>
</dbReference>
<dbReference type="AlphaFoldDB" id="A0A6I3KMA4"/>
<sequence>MATENQMTSGVAGRYASALFDLAREQNELDKVDQDLSKVQAMLDQSADLKRLVNSPAFAAEDQQRALKAVMDWAAVGATTSNFLSVVARNRRLFAAEDMIKGFRQQLALHRGEMTAEVQTAVALNDGQLAALKEKLKSSFGKDVRLNTKVDPSLLGGLVVKVGSRMFDSSLRTKLMNLKVVLKGTG</sequence>
<dbReference type="NCBIfam" id="TIGR01145">
    <property type="entry name" value="ATP_synt_delta"/>
    <property type="match status" value="1"/>
</dbReference>
<evidence type="ECO:0000256" key="6">
    <source>
        <dbReference type="ARBA" id="ARBA00023196"/>
    </source>
</evidence>
<evidence type="ECO:0000256" key="5">
    <source>
        <dbReference type="ARBA" id="ARBA00023136"/>
    </source>
</evidence>
<dbReference type="Gene3D" id="1.10.520.20">
    <property type="entry name" value="N-terminal domain of the delta subunit of the F1F0-ATP synthase"/>
    <property type="match status" value="1"/>
</dbReference>
<evidence type="ECO:0000256" key="8">
    <source>
        <dbReference type="HAMAP-Rule" id="MF_01416"/>
    </source>
</evidence>
<gene>
    <name evidence="8" type="primary">atpH</name>
    <name evidence="9" type="ORF">GIW81_11095</name>
</gene>
<accession>A0A6I3KMA4</accession>
<evidence type="ECO:0000313" key="9">
    <source>
        <dbReference type="EMBL" id="MTD94877.1"/>
    </source>
</evidence>
<keyword evidence="4 8" id="KW-0406">Ion transport</keyword>
<keyword evidence="6 8" id="KW-0139">CF(1)</keyword>
<reference evidence="9 10" key="1">
    <citation type="submission" date="2019-11" db="EMBL/GenBank/DDBJ databases">
        <title>Identification of a novel strain.</title>
        <authorList>
            <person name="Xu Q."/>
            <person name="Wang G."/>
        </authorList>
    </citation>
    <scope>NUCLEOTIDE SEQUENCE [LARGE SCALE GENOMIC DNA]</scope>
    <source>
        <strain evidence="10">xq</strain>
    </source>
</reference>
<dbReference type="Proteomes" id="UP000440694">
    <property type="component" value="Unassembled WGS sequence"/>
</dbReference>
<dbReference type="GO" id="GO:0005886">
    <property type="term" value="C:plasma membrane"/>
    <property type="evidence" value="ECO:0007669"/>
    <property type="project" value="UniProtKB-SubCell"/>
</dbReference>
<dbReference type="SUPFAM" id="SSF47928">
    <property type="entry name" value="N-terminal domain of the delta subunit of the F1F0-ATP synthase"/>
    <property type="match status" value="1"/>
</dbReference>
<comment type="function">
    <text evidence="8">This protein is part of the stalk that links CF(0) to CF(1). It either transmits conformational changes from CF(0) to CF(1) or is implicated in proton conduction.</text>
</comment>
<comment type="function">
    <text evidence="8">F(1)F(0) ATP synthase produces ATP from ADP in the presence of a proton or sodium gradient. F-type ATPases consist of two structural domains, F(1) containing the extramembraneous catalytic core and F(0) containing the membrane proton channel, linked together by a central stalk and a peripheral stalk. During catalysis, ATP synthesis in the catalytic domain of F(1) is coupled via a rotary mechanism of the central stalk subunits to proton translocation.</text>
</comment>
<dbReference type="EMBL" id="WMBQ01000001">
    <property type="protein sequence ID" value="MTD94877.1"/>
    <property type="molecule type" value="Genomic_DNA"/>
</dbReference>
<evidence type="ECO:0000256" key="3">
    <source>
        <dbReference type="ARBA" id="ARBA00022781"/>
    </source>
</evidence>
<dbReference type="NCBIfam" id="NF004402">
    <property type="entry name" value="PRK05758.2-2"/>
    <property type="match status" value="1"/>
</dbReference>
<evidence type="ECO:0000256" key="1">
    <source>
        <dbReference type="ARBA" id="ARBA00004370"/>
    </source>
</evidence>
<dbReference type="InterPro" id="IPR026015">
    <property type="entry name" value="ATP_synth_OSCP/delta_N_sf"/>
</dbReference>
<dbReference type="InterPro" id="IPR000711">
    <property type="entry name" value="ATPase_OSCP/dsu"/>
</dbReference>
<dbReference type="Pfam" id="PF00213">
    <property type="entry name" value="OSCP"/>
    <property type="match status" value="1"/>
</dbReference>
<dbReference type="GO" id="GO:0045259">
    <property type="term" value="C:proton-transporting ATP synthase complex"/>
    <property type="evidence" value="ECO:0007669"/>
    <property type="project" value="UniProtKB-KW"/>
</dbReference>
<evidence type="ECO:0000313" key="10">
    <source>
        <dbReference type="Proteomes" id="UP000440694"/>
    </source>
</evidence>